<reference evidence="3" key="1">
    <citation type="submission" date="2011-12" db="EMBL/GenBank/DDBJ databases">
        <title>Complete sequence of Methanoregula formicicum SMSP.</title>
        <authorList>
            <person name="Lucas S."/>
            <person name="Han J."/>
            <person name="Lapidus A."/>
            <person name="Cheng J.-F."/>
            <person name="Goodwin L."/>
            <person name="Pitluck S."/>
            <person name="Peters L."/>
            <person name="Ovchinnikova G."/>
            <person name="Teshima H."/>
            <person name="Detter J.C."/>
            <person name="Han C."/>
            <person name="Tapia R."/>
            <person name="Land M."/>
            <person name="Hauser L."/>
            <person name="Kyrpides N."/>
            <person name="Ivanova N."/>
            <person name="Pagani I."/>
            <person name="Imachi H."/>
            <person name="Tamaki H."/>
            <person name="Sekiguchi Y."/>
            <person name="Kamagata Y."/>
            <person name="Cadillo-Quiroz H."/>
            <person name="Zinder S."/>
            <person name="Liu W.-T."/>
            <person name="Woyke T."/>
        </authorList>
    </citation>
    <scope>NUCLEOTIDE SEQUENCE [LARGE SCALE GENOMIC DNA]</scope>
    <source>
        <strain evidence="3">DSM 22288 / NBRC 105244 / SMSP</strain>
    </source>
</reference>
<accession>L0HHQ8</accession>
<dbReference type="EMBL" id="CP003167">
    <property type="protein sequence ID" value="AGB02614.1"/>
    <property type="molecule type" value="Genomic_DNA"/>
</dbReference>
<organism evidence="2 3">
    <name type="scientific">Methanoregula formicica (strain DSM 22288 / NBRC 105244 / SMSP)</name>
    <dbReference type="NCBI Taxonomy" id="593750"/>
    <lineage>
        <taxon>Archaea</taxon>
        <taxon>Methanobacteriati</taxon>
        <taxon>Methanobacteriota</taxon>
        <taxon>Stenosarchaea group</taxon>
        <taxon>Methanomicrobia</taxon>
        <taxon>Methanomicrobiales</taxon>
        <taxon>Methanoregulaceae</taxon>
        <taxon>Methanoregula</taxon>
    </lineage>
</organism>
<protein>
    <submittedName>
        <fullName evidence="2">Uncharacterized protein</fullName>
    </submittedName>
</protein>
<gene>
    <name evidence="2" type="ordered locus">Metfor_1584</name>
</gene>
<dbReference type="RefSeq" id="WP_015285577.1">
    <property type="nucleotide sequence ID" value="NC_019943.1"/>
</dbReference>
<dbReference type="Proteomes" id="UP000010824">
    <property type="component" value="Chromosome"/>
</dbReference>
<dbReference type="InParanoid" id="L0HHQ8"/>
<dbReference type="HOGENOM" id="CLU_3039038_0_0_2"/>
<keyword evidence="3" id="KW-1185">Reference proteome</keyword>
<evidence type="ECO:0000313" key="3">
    <source>
        <dbReference type="Proteomes" id="UP000010824"/>
    </source>
</evidence>
<dbReference type="GeneID" id="43503265"/>
<sequence length="54" mass="6153">MHRAFVPPSGEMTQEPADTRATSIWKKVRVSVFGAGTGRARIGFPYVMWMKKKR</sequence>
<reference evidence="2 3" key="2">
    <citation type="journal article" date="2014" name="Genome Announc.">
        <title>Complete Genome Sequence of Methanoregula formicica SMSPT, a Mesophilic Hydrogenotrophic Methanogen Isolated from a Methanogenic Upflow Anaerobic Sludge Blanket Reactor.</title>
        <authorList>
            <person name="Yamamoto K."/>
            <person name="Tamaki H."/>
            <person name="Cadillo-Quiroz H."/>
            <person name="Imachi H."/>
            <person name="Kyrpides N."/>
            <person name="Woyke T."/>
            <person name="Goodwin L."/>
            <person name="Zinder S.H."/>
            <person name="Kamagata Y."/>
            <person name="Liu W.T."/>
        </authorList>
    </citation>
    <scope>NUCLEOTIDE SEQUENCE [LARGE SCALE GENOMIC DNA]</scope>
    <source>
        <strain evidence="3">DSM 22288 / NBRC 105244 / SMSP</strain>
    </source>
</reference>
<evidence type="ECO:0000313" key="2">
    <source>
        <dbReference type="EMBL" id="AGB02614.1"/>
    </source>
</evidence>
<proteinExistence type="predicted"/>
<name>L0HHQ8_METFS</name>
<feature type="region of interest" description="Disordered" evidence="1">
    <location>
        <begin position="1"/>
        <end position="20"/>
    </location>
</feature>
<dbReference type="KEGG" id="mfo:Metfor_1584"/>
<evidence type="ECO:0000256" key="1">
    <source>
        <dbReference type="SAM" id="MobiDB-lite"/>
    </source>
</evidence>
<dbReference type="AlphaFoldDB" id="L0HHQ8"/>